<gene>
    <name evidence="2" type="ORF">SAMN04489718_0778</name>
</gene>
<dbReference type="InterPro" id="IPR024078">
    <property type="entry name" value="LmbE-like_dom_sf"/>
</dbReference>
<dbReference type="GO" id="GO:0016137">
    <property type="term" value="P:glycoside metabolic process"/>
    <property type="evidence" value="ECO:0007669"/>
    <property type="project" value="UniProtKB-ARBA"/>
</dbReference>
<proteinExistence type="predicted"/>
<dbReference type="GO" id="GO:0016811">
    <property type="term" value="F:hydrolase activity, acting on carbon-nitrogen (but not peptide) bonds, in linear amides"/>
    <property type="evidence" value="ECO:0007669"/>
    <property type="project" value="TreeGrafter"/>
</dbReference>
<dbReference type="EMBL" id="FNKO01000001">
    <property type="protein sequence ID" value="SDQ21028.1"/>
    <property type="molecule type" value="Genomic_DNA"/>
</dbReference>
<evidence type="ECO:0000256" key="1">
    <source>
        <dbReference type="ARBA" id="ARBA00022833"/>
    </source>
</evidence>
<sequence>MAVTPDPVPVTSEAEWLDALARIRRGPLDVAEGSRVVIVAAHPDDETLALGGFLQQLSARAVRLAIVVATDGEAAFPALSAAERARLADTRRRELHAALRAHGLGTAPVTWLALPDSRLDEHERRLTRALRPLLAGADASVVPWPGDPHPDHRAAGRAASAAAPWGGRVWSYPVWMWHWMRPDAAVIPWRRAAVQRLSGEQRARKSAGLAEFVSQTGPGPAGNGPVLPPRVLAHFERDVEVLFEERR</sequence>
<keyword evidence="1" id="KW-0862">Zinc</keyword>
<dbReference type="Pfam" id="PF02585">
    <property type="entry name" value="PIG-L"/>
    <property type="match status" value="1"/>
</dbReference>
<dbReference type="SUPFAM" id="SSF102588">
    <property type="entry name" value="LmbE-like"/>
    <property type="match status" value="1"/>
</dbReference>
<dbReference type="AlphaFoldDB" id="A0A1H0Z0X9"/>
<reference evidence="3" key="1">
    <citation type="submission" date="2016-10" db="EMBL/GenBank/DDBJ databases">
        <authorList>
            <person name="Varghese N."/>
            <person name="Submissions S."/>
        </authorList>
    </citation>
    <scope>NUCLEOTIDE SEQUENCE [LARGE SCALE GENOMIC DNA]</scope>
    <source>
        <strain evidence="3">DSM 45459</strain>
    </source>
</reference>
<protein>
    <submittedName>
        <fullName evidence="2">N-acetylglucosaminyl deacetylase, LmbE family</fullName>
    </submittedName>
</protein>
<keyword evidence="3" id="KW-1185">Reference proteome</keyword>
<evidence type="ECO:0000313" key="2">
    <source>
        <dbReference type="EMBL" id="SDQ21028.1"/>
    </source>
</evidence>
<dbReference type="Proteomes" id="UP000199301">
    <property type="component" value="Unassembled WGS sequence"/>
</dbReference>
<dbReference type="Gene3D" id="3.40.50.10320">
    <property type="entry name" value="LmbE-like"/>
    <property type="match status" value="1"/>
</dbReference>
<dbReference type="PANTHER" id="PTHR12993:SF29">
    <property type="entry name" value="BLR3841 PROTEIN"/>
    <property type="match status" value="1"/>
</dbReference>
<name>A0A1H0Z0X9_9ACTN</name>
<dbReference type="PANTHER" id="PTHR12993">
    <property type="entry name" value="N-ACETYLGLUCOSAMINYL-PHOSPHATIDYLINOSITOL DE-N-ACETYLASE-RELATED"/>
    <property type="match status" value="1"/>
</dbReference>
<dbReference type="InterPro" id="IPR003737">
    <property type="entry name" value="GlcNAc_PI_deacetylase-related"/>
</dbReference>
<accession>A0A1H0Z0X9</accession>
<organism evidence="2 3">
    <name type="scientific">Actinopolyspora saharensis</name>
    <dbReference type="NCBI Taxonomy" id="995062"/>
    <lineage>
        <taxon>Bacteria</taxon>
        <taxon>Bacillati</taxon>
        <taxon>Actinomycetota</taxon>
        <taxon>Actinomycetes</taxon>
        <taxon>Actinopolysporales</taxon>
        <taxon>Actinopolysporaceae</taxon>
        <taxon>Actinopolyspora</taxon>
    </lineage>
</organism>
<dbReference type="STRING" id="995062.SAMN04489718_0778"/>
<evidence type="ECO:0000313" key="3">
    <source>
        <dbReference type="Proteomes" id="UP000199301"/>
    </source>
</evidence>